<accession>A0ABR4JBA8</accession>
<keyword evidence="3" id="KW-0500">Molybdenum</keyword>
<evidence type="ECO:0000256" key="1">
    <source>
        <dbReference type="ARBA" id="ARBA00008339"/>
    </source>
</evidence>
<evidence type="ECO:0000259" key="5">
    <source>
        <dbReference type="SMART" id="SM00852"/>
    </source>
</evidence>
<comment type="cofactor">
    <cofactor evidence="3">
        <name>Mg(2+)</name>
        <dbReference type="ChEBI" id="CHEBI:18420"/>
    </cofactor>
</comment>
<keyword evidence="7" id="KW-1185">Reference proteome</keyword>
<dbReference type="InterPro" id="IPR036688">
    <property type="entry name" value="MoeA_C_domain_IV_sf"/>
</dbReference>
<dbReference type="Gene3D" id="2.40.340.10">
    <property type="entry name" value="MoeA, C-terminal, domain IV"/>
    <property type="match status" value="1"/>
</dbReference>
<dbReference type="Pfam" id="PF03453">
    <property type="entry name" value="MoeA_N"/>
    <property type="match status" value="1"/>
</dbReference>
<dbReference type="EC" id="2.7.7.75" evidence="2"/>
<dbReference type="Gene3D" id="3.40.980.10">
    <property type="entry name" value="MoaB/Mog-like domain"/>
    <property type="match status" value="1"/>
</dbReference>
<dbReference type="SUPFAM" id="SSF53218">
    <property type="entry name" value="Molybdenum cofactor biosynthesis proteins"/>
    <property type="match status" value="1"/>
</dbReference>
<sequence length="433" mass="47344">MPRAYADAVQLVEKEARRRRAAFMSNSETCSIFNACDRAISESIYSPISTPEFDTSAMDGFALSSVATHDASSGSPVTFEVKGTTTAGDEPHSTLDDPRDGVPPCVEIMTGAPFPVGEDGDQFDCCVPVEEVTLVQNKLSNRRYMTLSKPAQWRQHRRVAGGDFGQNDRIIEVGERINAQHIMAMASVGLTKIPVMRKPRVAIFSTGCELLSSQETSHRFMIHDANGPYLTTILTKYGADVDFRGIVHDNPTAMENALLEALDEEKYDIILTSGAVSAGRCDMVPGVIDSIGGRKVFHKVAVKPGHPLLFSVLQEETAAFFGLPGNPVAAAACLRFFVLPYLRSLQSQPPEQPHPARLQVPKSTRPVLSFRKDADIFRPAILSPCGQFVQIIEDHSPGKTKPFMHANCWVHIPSGVDQICDGAAVEIYPRDFV</sequence>
<dbReference type="Pfam" id="PF00994">
    <property type="entry name" value="MoCF_biosynth"/>
    <property type="match status" value="1"/>
</dbReference>
<comment type="similarity">
    <text evidence="1">In the C-terminal section; belongs to the MoeA family.</text>
</comment>
<dbReference type="InterPro" id="IPR036425">
    <property type="entry name" value="MoaB/Mog-like_dom_sf"/>
</dbReference>
<comment type="catalytic activity">
    <reaction evidence="3">
        <text>molybdopterin + ATP + H(+) = adenylyl-molybdopterin + diphosphate</text>
        <dbReference type="Rhea" id="RHEA:31331"/>
        <dbReference type="ChEBI" id="CHEBI:15378"/>
        <dbReference type="ChEBI" id="CHEBI:30616"/>
        <dbReference type="ChEBI" id="CHEBI:33019"/>
        <dbReference type="ChEBI" id="CHEBI:58698"/>
        <dbReference type="ChEBI" id="CHEBI:62727"/>
    </reaction>
</comment>
<keyword evidence="3" id="KW-0479">Metal-binding</keyword>
<dbReference type="SMART" id="SM00852">
    <property type="entry name" value="MoCF_biosynth"/>
    <property type="match status" value="1"/>
</dbReference>
<evidence type="ECO:0000313" key="7">
    <source>
        <dbReference type="Proteomes" id="UP001610446"/>
    </source>
</evidence>
<comment type="function">
    <text evidence="3">Catalyzes two steps in the biosynthesis of the molybdenum cofactor. In the first step, molybdopterin is adenylated. Subsequently, molybdate is inserted into adenylated molybdopterin and AMP is released.</text>
</comment>
<dbReference type="Proteomes" id="UP001610446">
    <property type="component" value="Unassembled WGS sequence"/>
</dbReference>
<comment type="similarity">
    <text evidence="3">Belongs to the MoeA family.</text>
</comment>
<keyword evidence="3" id="KW-0808">Transferase</keyword>
<evidence type="ECO:0000256" key="4">
    <source>
        <dbReference type="SAM" id="MobiDB-lite"/>
    </source>
</evidence>
<keyword evidence="3" id="KW-0501">Molybdenum cofactor biosynthesis</keyword>
<evidence type="ECO:0000256" key="3">
    <source>
        <dbReference type="RuleBase" id="RU365090"/>
    </source>
</evidence>
<dbReference type="SUPFAM" id="SSF63882">
    <property type="entry name" value="MoeA N-terminal region -like"/>
    <property type="match status" value="1"/>
</dbReference>
<gene>
    <name evidence="6" type="ORF">BJY01DRAFT_258395</name>
</gene>
<protein>
    <recommendedName>
        <fullName evidence="2">molybdopterin adenylyltransferase</fullName>
        <ecNumber evidence="2">2.7.7.75</ecNumber>
    </recommendedName>
</protein>
<dbReference type="EMBL" id="JBFXLU010000162">
    <property type="protein sequence ID" value="KAL2837337.1"/>
    <property type="molecule type" value="Genomic_DNA"/>
</dbReference>
<dbReference type="SUPFAM" id="SSF63867">
    <property type="entry name" value="MoeA C-terminal domain-like"/>
    <property type="match status" value="1"/>
</dbReference>
<dbReference type="InterPro" id="IPR036135">
    <property type="entry name" value="MoeA_linker/N_sf"/>
</dbReference>
<feature type="domain" description="MoaB/Mog" evidence="5">
    <location>
        <begin position="202"/>
        <end position="344"/>
    </location>
</feature>
<dbReference type="Gene3D" id="3.90.105.10">
    <property type="entry name" value="Molybdopterin biosynthesis moea protein, domain 2"/>
    <property type="match status" value="1"/>
</dbReference>
<dbReference type="InterPro" id="IPR005110">
    <property type="entry name" value="MoeA_linker/N"/>
</dbReference>
<reference evidence="6 7" key="1">
    <citation type="submission" date="2024-07" db="EMBL/GenBank/DDBJ databases">
        <title>Section-level genome sequencing and comparative genomics of Aspergillus sections Usti and Cavernicolus.</title>
        <authorList>
            <consortium name="Lawrence Berkeley National Laboratory"/>
            <person name="Nybo J.L."/>
            <person name="Vesth T.C."/>
            <person name="Theobald S."/>
            <person name="Frisvad J.C."/>
            <person name="Larsen T.O."/>
            <person name="Kjaerboelling I."/>
            <person name="Rothschild-Mancinelli K."/>
            <person name="Lyhne E.K."/>
            <person name="Kogle M.E."/>
            <person name="Barry K."/>
            <person name="Clum A."/>
            <person name="Na H."/>
            <person name="Ledsgaard L."/>
            <person name="Lin J."/>
            <person name="Lipzen A."/>
            <person name="Kuo A."/>
            <person name="Riley R."/>
            <person name="Mondo S."/>
            <person name="Labutti K."/>
            <person name="Haridas S."/>
            <person name="Pangalinan J."/>
            <person name="Salamov A.A."/>
            <person name="Simmons B.A."/>
            <person name="Magnuson J.K."/>
            <person name="Chen J."/>
            <person name="Drula E."/>
            <person name="Henrissat B."/>
            <person name="Wiebenga A."/>
            <person name="Lubbers R.J."/>
            <person name="Gomes A.C."/>
            <person name="Makela M.R."/>
            <person name="Stajich J."/>
            <person name="Grigoriev I.V."/>
            <person name="Mortensen U.H."/>
            <person name="De Vries R.P."/>
            <person name="Baker S.E."/>
            <person name="Andersen M.R."/>
        </authorList>
    </citation>
    <scope>NUCLEOTIDE SEQUENCE [LARGE SCALE GENOMIC DNA]</scope>
    <source>
        <strain evidence="6 7">CBS 123904</strain>
    </source>
</reference>
<comment type="caution">
    <text evidence="6">The sequence shown here is derived from an EMBL/GenBank/DDBJ whole genome shotgun (WGS) entry which is preliminary data.</text>
</comment>
<dbReference type="PANTHER" id="PTHR10192">
    <property type="entry name" value="MOLYBDOPTERIN BIOSYNTHESIS PROTEIN"/>
    <property type="match status" value="1"/>
</dbReference>
<feature type="region of interest" description="Disordered" evidence="4">
    <location>
        <begin position="83"/>
        <end position="102"/>
    </location>
</feature>
<feature type="compositionally biased region" description="Basic and acidic residues" evidence="4">
    <location>
        <begin position="89"/>
        <end position="100"/>
    </location>
</feature>
<comment type="catalytic activity">
    <reaction evidence="3">
        <text>adenylyl-molybdopterin + molybdate = Mo-molybdopterin + AMP + H(+)</text>
        <dbReference type="Rhea" id="RHEA:35047"/>
        <dbReference type="ChEBI" id="CHEBI:15378"/>
        <dbReference type="ChEBI" id="CHEBI:36264"/>
        <dbReference type="ChEBI" id="CHEBI:62727"/>
        <dbReference type="ChEBI" id="CHEBI:71302"/>
        <dbReference type="ChEBI" id="CHEBI:456215"/>
    </reaction>
</comment>
<keyword evidence="3" id="KW-0460">Magnesium</keyword>
<comment type="pathway">
    <text evidence="3">Cofactor biosynthesis; molybdopterin biosynthesis.</text>
</comment>
<evidence type="ECO:0000313" key="6">
    <source>
        <dbReference type="EMBL" id="KAL2837337.1"/>
    </source>
</evidence>
<proteinExistence type="inferred from homology"/>
<dbReference type="CDD" id="cd00887">
    <property type="entry name" value="MoeA"/>
    <property type="match status" value="1"/>
</dbReference>
<dbReference type="Gene3D" id="2.170.190.11">
    <property type="entry name" value="Molybdopterin biosynthesis moea protein, domain 3"/>
    <property type="match status" value="1"/>
</dbReference>
<dbReference type="InterPro" id="IPR001453">
    <property type="entry name" value="MoaB/Mog_dom"/>
</dbReference>
<dbReference type="InterPro" id="IPR038987">
    <property type="entry name" value="MoeA-like"/>
</dbReference>
<organism evidence="6 7">
    <name type="scientific">Aspergillus pseudoustus</name>
    <dbReference type="NCBI Taxonomy" id="1810923"/>
    <lineage>
        <taxon>Eukaryota</taxon>
        <taxon>Fungi</taxon>
        <taxon>Dikarya</taxon>
        <taxon>Ascomycota</taxon>
        <taxon>Pezizomycotina</taxon>
        <taxon>Eurotiomycetes</taxon>
        <taxon>Eurotiomycetidae</taxon>
        <taxon>Eurotiales</taxon>
        <taxon>Aspergillaceae</taxon>
        <taxon>Aspergillus</taxon>
        <taxon>Aspergillus subgen. Nidulantes</taxon>
    </lineage>
</organism>
<name>A0ABR4JBA8_9EURO</name>
<dbReference type="PANTHER" id="PTHR10192:SF30">
    <property type="entry name" value="MOLYBDOPTERIN ADENYLYLTRANSFERASE"/>
    <property type="match status" value="1"/>
</dbReference>
<evidence type="ECO:0000256" key="2">
    <source>
        <dbReference type="ARBA" id="ARBA00012509"/>
    </source>
</evidence>